<feature type="active site" description="Proton donor/acceptor" evidence="3">
    <location>
        <position position="138"/>
    </location>
</feature>
<dbReference type="KEGG" id="rid:RIdsm_01849"/>
<dbReference type="PANTHER" id="PTHR43489">
    <property type="entry name" value="ISOMERASE"/>
    <property type="match status" value="1"/>
</dbReference>
<dbReference type="AlphaFoldDB" id="A0A0T5PDH2"/>
<dbReference type="InterPro" id="IPR050417">
    <property type="entry name" value="Sugar_Epim/Isomerase"/>
</dbReference>
<dbReference type="FunFam" id="3.20.20.150:FF:000007">
    <property type="entry name" value="Hydroxypyruvate isomerase"/>
    <property type="match status" value="1"/>
</dbReference>
<dbReference type="InterPro" id="IPR013022">
    <property type="entry name" value="Xyl_isomerase-like_TIM-brl"/>
</dbReference>
<dbReference type="GO" id="GO:0008903">
    <property type="term" value="F:hydroxypyruvate isomerase activity"/>
    <property type="evidence" value="ECO:0007669"/>
    <property type="project" value="UniProtKB-EC"/>
</dbReference>
<comment type="similarity">
    <text evidence="2">Belongs to the hyi family.</text>
</comment>
<organism evidence="5 7">
    <name type="scientific">Roseovarius indicus</name>
    <dbReference type="NCBI Taxonomy" id="540747"/>
    <lineage>
        <taxon>Bacteria</taxon>
        <taxon>Pseudomonadati</taxon>
        <taxon>Pseudomonadota</taxon>
        <taxon>Alphaproteobacteria</taxon>
        <taxon>Rhodobacterales</taxon>
        <taxon>Roseobacteraceae</taxon>
        <taxon>Roseovarius</taxon>
    </lineage>
</organism>
<evidence type="ECO:0000256" key="2">
    <source>
        <dbReference type="PIRNR" id="PIRNR006241"/>
    </source>
</evidence>
<dbReference type="RefSeq" id="WP_057813840.1">
    <property type="nucleotide sequence ID" value="NZ_CP031598.1"/>
</dbReference>
<dbReference type="OrthoDB" id="9786584at2"/>
<evidence type="ECO:0000256" key="3">
    <source>
        <dbReference type="PIRSR" id="PIRSR006241-50"/>
    </source>
</evidence>
<keyword evidence="1 2" id="KW-0413">Isomerase</keyword>
<evidence type="ECO:0000313" key="7">
    <source>
        <dbReference type="Proteomes" id="UP000051401"/>
    </source>
</evidence>
<proteinExistence type="inferred from homology"/>
<dbReference type="InterPro" id="IPR036237">
    <property type="entry name" value="Xyl_isomerase-like_sf"/>
</dbReference>
<dbReference type="Pfam" id="PF01261">
    <property type="entry name" value="AP_endonuc_2"/>
    <property type="match status" value="1"/>
</dbReference>
<dbReference type="SUPFAM" id="SSF51658">
    <property type="entry name" value="Xylose isomerase-like"/>
    <property type="match status" value="1"/>
</dbReference>
<dbReference type="STRING" id="540747.SAMN04488031_103262"/>
<dbReference type="PATRIC" id="fig|540747.5.peg.2550"/>
<dbReference type="InterPro" id="IPR026040">
    <property type="entry name" value="HyI-like"/>
</dbReference>
<dbReference type="EC" id="5.3.1.22" evidence="6"/>
<sequence>MKFSANLGFLWADRPLPDAIRAAAAAGFDAVECHWPYDTPAADVAAALTETDLPMLGLNTRRGNVEAGENGLAALPGREAEARAAIDEAIAYAATTGTRNIHVMAGFASGKAAHETFLDNLHYACTAAAPHGLTILIEPLNHYDAPGYFLSTTAQAAQIIDSVRAVNLKLMFDCYHVQLMEGDLTHRLQTLLPHIGHIQFASAPDRGPPDGGELNFVYLFETISALGWTAPLGAEYRPGGPTDATLGWLKTFRGKPA</sequence>
<dbReference type="Proteomes" id="UP000051401">
    <property type="component" value="Unassembled WGS sequence"/>
</dbReference>
<evidence type="ECO:0000313" key="5">
    <source>
        <dbReference type="EMBL" id="KRS19007.1"/>
    </source>
</evidence>
<accession>A0A0T5PDH2</accession>
<dbReference type="Proteomes" id="UP000325785">
    <property type="component" value="Chromosome"/>
</dbReference>
<keyword evidence="7" id="KW-1185">Reference proteome</keyword>
<name>A0A0T5PDH2_9RHOB</name>
<dbReference type="EMBL" id="CP031598">
    <property type="protein sequence ID" value="QEW26055.1"/>
    <property type="molecule type" value="Genomic_DNA"/>
</dbReference>
<reference evidence="5 7" key="1">
    <citation type="submission" date="2015-04" db="EMBL/GenBank/DDBJ databases">
        <title>The draft genome sequence of Roseovarius indicus B108T.</title>
        <authorList>
            <person name="Li G."/>
            <person name="Lai Q."/>
            <person name="Shao Z."/>
            <person name="Yan P."/>
        </authorList>
    </citation>
    <scope>NUCLEOTIDE SEQUENCE [LARGE SCALE GENOMIC DNA]</scope>
    <source>
        <strain evidence="5 7">B108</strain>
    </source>
</reference>
<reference evidence="6 8" key="2">
    <citation type="submission" date="2018-08" db="EMBL/GenBank/DDBJ databases">
        <title>Genetic Globetrotter - A new plasmid hitch-hiking vast phylogenetic and geographic distances.</title>
        <authorList>
            <person name="Vollmers J."/>
            <person name="Petersen J."/>
        </authorList>
    </citation>
    <scope>NUCLEOTIDE SEQUENCE [LARGE SCALE GENOMIC DNA]</scope>
    <source>
        <strain evidence="6 8">DSM 26383</strain>
    </source>
</reference>
<dbReference type="GO" id="GO:0046487">
    <property type="term" value="P:glyoxylate metabolic process"/>
    <property type="evidence" value="ECO:0007669"/>
    <property type="project" value="TreeGrafter"/>
</dbReference>
<dbReference type="EMBL" id="LAXI01000002">
    <property type="protein sequence ID" value="KRS19007.1"/>
    <property type="molecule type" value="Genomic_DNA"/>
</dbReference>
<evidence type="ECO:0000256" key="1">
    <source>
        <dbReference type="ARBA" id="ARBA00023235"/>
    </source>
</evidence>
<dbReference type="PANTHER" id="PTHR43489:SF6">
    <property type="entry name" value="HYDROXYPYRUVATE ISOMERASE-RELATED"/>
    <property type="match status" value="1"/>
</dbReference>
<feature type="domain" description="Xylose isomerase-like TIM barrel" evidence="4">
    <location>
        <begin position="20"/>
        <end position="251"/>
    </location>
</feature>
<keyword evidence="6" id="KW-0670">Pyruvate</keyword>
<gene>
    <name evidence="6" type="primary">hyi</name>
    <name evidence="6" type="ORF">RIdsm_01849</name>
    <name evidence="5" type="ORF">XM52_04875</name>
</gene>
<evidence type="ECO:0000313" key="6">
    <source>
        <dbReference type="EMBL" id="QEW26055.1"/>
    </source>
</evidence>
<dbReference type="Gene3D" id="3.20.20.150">
    <property type="entry name" value="Divalent-metal-dependent TIM barrel enzymes"/>
    <property type="match status" value="1"/>
</dbReference>
<feature type="active site" description="Proton donor/acceptor" evidence="3">
    <location>
        <position position="235"/>
    </location>
</feature>
<protein>
    <submittedName>
        <fullName evidence="5 6">Isomerase</fullName>
        <ecNumber evidence="6">5.3.1.22</ecNumber>
    </submittedName>
</protein>
<dbReference type="PIRSF" id="PIRSF006241">
    <property type="entry name" value="HyI"/>
    <property type="match status" value="1"/>
</dbReference>
<evidence type="ECO:0000313" key="8">
    <source>
        <dbReference type="Proteomes" id="UP000325785"/>
    </source>
</evidence>
<evidence type="ECO:0000259" key="4">
    <source>
        <dbReference type="Pfam" id="PF01261"/>
    </source>
</evidence>